<keyword evidence="4" id="KW-0862">Zinc</keyword>
<name>A0A835Q2L3_VANPL</name>
<dbReference type="PANTHER" id="PTHR11652">
    <property type="entry name" value="30S RIBOSOMAL PROTEIN S12 FAMILY MEMBER"/>
    <property type="match status" value="1"/>
</dbReference>
<evidence type="ECO:0000256" key="2">
    <source>
        <dbReference type="ARBA" id="ARBA00022980"/>
    </source>
</evidence>
<dbReference type="GO" id="GO:0005634">
    <property type="term" value="C:nucleus"/>
    <property type="evidence" value="ECO:0007669"/>
    <property type="project" value="UniProtKB-SubCell"/>
</dbReference>
<dbReference type="OrthoDB" id="494124at2759"/>
<protein>
    <recommendedName>
        <fullName evidence="6">Dof-type domain-containing protein</fullName>
    </recommendedName>
</protein>
<keyword evidence="2" id="KW-0689">Ribosomal protein</keyword>
<dbReference type="GO" id="GO:0015935">
    <property type="term" value="C:small ribosomal subunit"/>
    <property type="evidence" value="ECO:0007669"/>
    <property type="project" value="InterPro"/>
</dbReference>
<dbReference type="GO" id="GO:0003677">
    <property type="term" value="F:DNA binding"/>
    <property type="evidence" value="ECO:0007669"/>
    <property type="project" value="UniProtKB-UniRule"/>
</dbReference>
<dbReference type="SUPFAM" id="SSF50249">
    <property type="entry name" value="Nucleic acid-binding proteins"/>
    <property type="match status" value="1"/>
</dbReference>
<dbReference type="GO" id="GO:0006355">
    <property type="term" value="P:regulation of DNA-templated transcription"/>
    <property type="evidence" value="ECO:0007669"/>
    <property type="project" value="InterPro"/>
</dbReference>
<dbReference type="PROSITE" id="PS00055">
    <property type="entry name" value="RIBOSOMAL_S12"/>
    <property type="match status" value="1"/>
</dbReference>
<dbReference type="PROSITE" id="PS50884">
    <property type="entry name" value="ZF_DOF_2"/>
    <property type="match status" value="1"/>
</dbReference>
<keyword evidence="4" id="KW-0238">DNA-binding</keyword>
<dbReference type="InterPro" id="IPR006032">
    <property type="entry name" value="Ribosomal_uS12"/>
</dbReference>
<dbReference type="FunFam" id="2.40.50.140:FF:000007">
    <property type="entry name" value="40S ribosomal protein S23"/>
    <property type="match status" value="1"/>
</dbReference>
<evidence type="ECO:0000256" key="3">
    <source>
        <dbReference type="ARBA" id="ARBA00023274"/>
    </source>
</evidence>
<proteinExistence type="inferred from homology"/>
<sequence length="439" mass="47885">MEISNGHQALAGLSPEEEKKPRRRPEQPLRCPRCDSPNTKFCYYNNYSLSQPRYFCKGCRRYWTKGGSLRNVPVGGGCRKSKRASSSSSSSTSTSSSSTKNSQLAHNQQNNFPTRCSSSSCNSSISTSLVLPAMPLPPLYEPSDLTLSFPSLQSDAFLLGNHSPNPNTHAPGPTAPPFLDILRSEPVESTNLSLPAFGFHGYYELGDQTGFLLPFDGVTVGNGTVATGTVMGNGTTKINGHDSGTGLRNFGVESARDYWNSVGSSSWPGLINSSQMVSNRRFLCKPERVQIFLLEIAMGKTRGMGAGRKLKTHRRNQRWADKSYKKSHLGNEWKKPFAGSSHAKGIVLEKIGIEAKQPNSAIRKCARVQLIKNGKKIAAFVPNDGCLNFIEENDEVLIAGFGRKGHAVGDIPGVRFKVVKVSGVSLLALFKEKKEKPRS</sequence>
<feature type="domain" description="Dof-type" evidence="6">
    <location>
        <begin position="29"/>
        <end position="83"/>
    </location>
</feature>
<comment type="subcellular location">
    <subcellularLocation>
        <location evidence="4">Nucleus</location>
    </subcellularLocation>
</comment>
<keyword evidence="4" id="KW-0479">Metal-binding</keyword>
<feature type="compositionally biased region" description="Basic and acidic residues" evidence="5">
    <location>
        <begin position="16"/>
        <end position="27"/>
    </location>
</feature>
<evidence type="ECO:0000259" key="6">
    <source>
        <dbReference type="PROSITE" id="PS50884"/>
    </source>
</evidence>
<dbReference type="Pfam" id="PF00164">
    <property type="entry name" value="Ribosom_S12_S23"/>
    <property type="match status" value="1"/>
</dbReference>
<dbReference type="InterPro" id="IPR005680">
    <property type="entry name" value="Ribosomal_uS12_euk/arc"/>
</dbReference>
<dbReference type="PROSITE" id="PS01361">
    <property type="entry name" value="ZF_DOF_1"/>
    <property type="match status" value="1"/>
</dbReference>
<dbReference type="GO" id="GO:0006412">
    <property type="term" value="P:translation"/>
    <property type="evidence" value="ECO:0007669"/>
    <property type="project" value="InterPro"/>
</dbReference>
<dbReference type="Gene3D" id="2.40.50.140">
    <property type="entry name" value="Nucleic acid-binding proteins"/>
    <property type="match status" value="1"/>
</dbReference>
<dbReference type="GO" id="GO:0003735">
    <property type="term" value="F:structural constituent of ribosome"/>
    <property type="evidence" value="ECO:0007669"/>
    <property type="project" value="InterPro"/>
</dbReference>
<feature type="region of interest" description="Disordered" evidence="5">
    <location>
        <begin position="74"/>
        <end position="116"/>
    </location>
</feature>
<evidence type="ECO:0000313" key="7">
    <source>
        <dbReference type="EMBL" id="KAG0465125.1"/>
    </source>
</evidence>
<dbReference type="AlphaFoldDB" id="A0A835Q2L3"/>
<dbReference type="CDD" id="cd03367">
    <property type="entry name" value="Ribosomal_S23"/>
    <property type="match status" value="1"/>
</dbReference>
<comment type="similarity">
    <text evidence="1">Belongs to the universal ribosomal protein uS12 family.</text>
</comment>
<dbReference type="EMBL" id="JADCNM010000010">
    <property type="protein sequence ID" value="KAG0465125.1"/>
    <property type="molecule type" value="Genomic_DNA"/>
</dbReference>
<dbReference type="Proteomes" id="UP000639772">
    <property type="component" value="Chromosome 10"/>
</dbReference>
<dbReference type="InterPro" id="IPR012340">
    <property type="entry name" value="NA-bd_OB-fold"/>
</dbReference>
<feature type="compositionally biased region" description="Polar residues" evidence="5">
    <location>
        <begin position="100"/>
        <end position="116"/>
    </location>
</feature>
<reference evidence="7 8" key="1">
    <citation type="journal article" date="2020" name="Nat. Food">
        <title>A phased Vanilla planifolia genome enables genetic improvement of flavour and production.</title>
        <authorList>
            <person name="Hasing T."/>
            <person name="Tang H."/>
            <person name="Brym M."/>
            <person name="Khazi F."/>
            <person name="Huang T."/>
            <person name="Chambers A.H."/>
        </authorList>
    </citation>
    <scope>NUCLEOTIDE SEQUENCE [LARGE SCALE GENOMIC DNA]</scope>
    <source>
        <tissue evidence="7">Leaf</tissue>
    </source>
</reference>
<keyword evidence="4" id="KW-0539">Nucleus</keyword>
<evidence type="ECO:0000256" key="5">
    <source>
        <dbReference type="SAM" id="MobiDB-lite"/>
    </source>
</evidence>
<keyword evidence="3" id="KW-0687">Ribonucleoprotein</keyword>
<organism evidence="7 8">
    <name type="scientific">Vanilla planifolia</name>
    <name type="common">Vanilla</name>
    <dbReference type="NCBI Taxonomy" id="51239"/>
    <lineage>
        <taxon>Eukaryota</taxon>
        <taxon>Viridiplantae</taxon>
        <taxon>Streptophyta</taxon>
        <taxon>Embryophyta</taxon>
        <taxon>Tracheophyta</taxon>
        <taxon>Spermatophyta</taxon>
        <taxon>Magnoliopsida</taxon>
        <taxon>Liliopsida</taxon>
        <taxon>Asparagales</taxon>
        <taxon>Orchidaceae</taxon>
        <taxon>Vanilloideae</taxon>
        <taxon>Vanilleae</taxon>
        <taxon>Vanilla</taxon>
    </lineage>
</organism>
<keyword evidence="4" id="KW-0863">Zinc-finger</keyword>
<dbReference type="InterPro" id="IPR003851">
    <property type="entry name" value="Znf_Dof"/>
</dbReference>
<dbReference type="Pfam" id="PF02701">
    <property type="entry name" value="Zn_ribbon_Dof"/>
    <property type="match status" value="1"/>
</dbReference>
<evidence type="ECO:0000313" key="8">
    <source>
        <dbReference type="Proteomes" id="UP000639772"/>
    </source>
</evidence>
<feature type="compositionally biased region" description="Low complexity" evidence="5">
    <location>
        <begin position="85"/>
        <end position="99"/>
    </location>
</feature>
<feature type="region of interest" description="Disordered" evidence="5">
    <location>
        <begin position="1"/>
        <end position="31"/>
    </location>
</feature>
<dbReference type="GO" id="GO:0008270">
    <property type="term" value="F:zinc ion binding"/>
    <property type="evidence" value="ECO:0007669"/>
    <property type="project" value="UniProtKB-KW"/>
</dbReference>
<dbReference type="NCBIfam" id="TIGR00982">
    <property type="entry name" value="uS12_E_A"/>
    <property type="match status" value="1"/>
</dbReference>
<gene>
    <name evidence="7" type="ORF">HPP92_019289</name>
</gene>
<evidence type="ECO:0000256" key="4">
    <source>
        <dbReference type="PROSITE-ProRule" id="PRU00071"/>
    </source>
</evidence>
<accession>A0A835Q2L3</accession>
<comment type="caution">
    <text evidence="7">The sequence shown here is derived from an EMBL/GenBank/DDBJ whole genome shotgun (WGS) entry which is preliminary data.</text>
</comment>
<evidence type="ECO:0000256" key="1">
    <source>
        <dbReference type="ARBA" id="ARBA00005657"/>
    </source>
</evidence>